<dbReference type="InterPro" id="IPR017900">
    <property type="entry name" value="4Fe4S_Fe_S_CS"/>
</dbReference>
<protein>
    <submittedName>
        <fullName evidence="9">Cytochrome c oxidase accessory protein FixG</fullName>
    </submittedName>
</protein>
<evidence type="ECO:0000256" key="1">
    <source>
        <dbReference type="ARBA" id="ARBA00022448"/>
    </source>
</evidence>
<evidence type="ECO:0000256" key="7">
    <source>
        <dbReference type="SAM" id="Phobius"/>
    </source>
</evidence>
<gene>
    <name evidence="9" type="ORF">SAMN06296427_101419</name>
</gene>
<evidence type="ECO:0000259" key="8">
    <source>
        <dbReference type="PROSITE" id="PS51379"/>
    </source>
</evidence>
<keyword evidence="10" id="KW-1185">Reference proteome</keyword>
<dbReference type="SUPFAM" id="SSF54862">
    <property type="entry name" value="4Fe-4S ferredoxins"/>
    <property type="match status" value="1"/>
</dbReference>
<keyword evidence="1" id="KW-0813">Transport</keyword>
<dbReference type="InterPro" id="IPR032879">
    <property type="entry name" value="FixG_C"/>
</dbReference>
<dbReference type="Pfam" id="PF11614">
    <property type="entry name" value="FixG_C"/>
    <property type="match status" value="1"/>
</dbReference>
<feature type="transmembrane region" description="Helical" evidence="7">
    <location>
        <begin position="168"/>
        <end position="190"/>
    </location>
</feature>
<feature type="transmembrane region" description="Helical" evidence="7">
    <location>
        <begin position="352"/>
        <end position="371"/>
    </location>
</feature>
<dbReference type="STRING" id="1434700.SAMN06296427_101419"/>
<dbReference type="InterPro" id="IPR017896">
    <property type="entry name" value="4Fe4S_Fe-S-bd"/>
</dbReference>
<evidence type="ECO:0000256" key="4">
    <source>
        <dbReference type="ARBA" id="ARBA00022982"/>
    </source>
</evidence>
<dbReference type="Proteomes" id="UP000192393">
    <property type="component" value="Unassembled WGS sequence"/>
</dbReference>
<evidence type="ECO:0000313" key="10">
    <source>
        <dbReference type="Proteomes" id="UP000192393"/>
    </source>
</evidence>
<keyword evidence="4" id="KW-0249">Electron transport</keyword>
<sequence length="485" mass="55065">MKESQIKDQDLAKLSEEEAEFRTSIATMDRKGKRQWVFPKKPSGKFTKYRTYVAWVLLAILVLNPFIKLPNGNPVFMFNVPQGQFIIFGFPFFTSDFFLLAIGMIATIVSVLLFTVVYGRIFCGWICPQTIFMEHIFRKIEYAIEGDRAKQMRLAQQPWDEEKIRKRLLKWTVFALISFFIANVFLAYIIGSDALIDLVKEGPGGENLSTFIGLIVFTGLFYFIFAWFREQVCTLVCPYGRLQGVLIDKQTVIVAYDFKRGESSAGRAKFKKGEDREAVGKGDCIDCKQCVVVCPTGIDIRNGTQMECIGCTACIDACDEVMDKINLPKGLIRYASEENIEKSTKFKITGRMVAYTIALLIILSSINVFLFNRNDVEVKFLQIPGKNFKVDGQNIINLYEYTLYNKTNNDLRVKFVLKSHKDGKIIMLNGASSIVLKKAEIKQGVVEIDIPKADITSYKERVVMVAVDEEGKELDDYSTSFAAPF</sequence>
<accession>A0A1W1YIQ4</accession>
<dbReference type="GO" id="GO:0051539">
    <property type="term" value="F:4 iron, 4 sulfur cluster binding"/>
    <property type="evidence" value="ECO:0007669"/>
    <property type="project" value="UniProtKB-KW"/>
</dbReference>
<evidence type="ECO:0000256" key="3">
    <source>
        <dbReference type="ARBA" id="ARBA00022723"/>
    </source>
</evidence>
<evidence type="ECO:0000256" key="2">
    <source>
        <dbReference type="ARBA" id="ARBA00022485"/>
    </source>
</evidence>
<dbReference type="EMBL" id="FWXS01000001">
    <property type="protein sequence ID" value="SMC36004.1"/>
    <property type="molecule type" value="Genomic_DNA"/>
</dbReference>
<feature type="transmembrane region" description="Helical" evidence="7">
    <location>
        <begin position="97"/>
        <end position="118"/>
    </location>
</feature>
<dbReference type="PROSITE" id="PS51379">
    <property type="entry name" value="4FE4S_FER_2"/>
    <property type="match status" value="1"/>
</dbReference>
<dbReference type="Pfam" id="PF12801">
    <property type="entry name" value="Fer4_5"/>
    <property type="match status" value="1"/>
</dbReference>
<proteinExistence type="predicted"/>
<keyword evidence="5" id="KW-0408">Iron</keyword>
<evidence type="ECO:0000256" key="6">
    <source>
        <dbReference type="ARBA" id="ARBA00023014"/>
    </source>
</evidence>
<feature type="transmembrane region" description="Helical" evidence="7">
    <location>
        <begin position="49"/>
        <end position="67"/>
    </location>
</feature>
<dbReference type="PANTHER" id="PTHR30176">
    <property type="entry name" value="FERREDOXIN-TYPE PROTEIN NAPH"/>
    <property type="match status" value="1"/>
</dbReference>
<dbReference type="GO" id="GO:0046872">
    <property type="term" value="F:metal ion binding"/>
    <property type="evidence" value="ECO:0007669"/>
    <property type="project" value="UniProtKB-KW"/>
</dbReference>
<feature type="transmembrane region" description="Helical" evidence="7">
    <location>
        <begin position="210"/>
        <end position="228"/>
    </location>
</feature>
<keyword evidence="3" id="KW-0479">Metal-binding</keyword>
<dbReference type="Gene3D" id="2.60.40.10">
    <property type="entry name" value="Immunoglobulins"/>
    <property type="match status" value="1"/>
</dbReference>
<evidence type="ECO:0000256" key="5">
    <source>
        <dbReference type="ARBA" id="ARBA00023004"/>
    </source>
</evidence>
<name>A0A1W1YIQ4_9FLAO</name>
<organism evidence="9 10">
    <name type="scientific">Moheibacter sediminis</name>
    <dbReference type="NCBI Taxonomy" id="1434700"/>
    <lineage>
        <taxon>Bacteria</taxon>
        <taxon>Pseudomonadati</taxon>
        <taxon>Bacteroidota</taxon>
        <taxon>Flavobacteriia</taxon>
        <taxon>Flavobacteriales</taxon>
        <taxon>Weeksellaceae</taxon>
        <taxon>Moheibacter</taxon>
    </lineage>
</organism>
<dbReference type="GO" id="GO:0005886">
    <property type="term" value="C:plasma membrane"/>
    <property type="evidence" value="ECO:0007669"/>
    <property type="project" value="TreeGrafter"/>
</dbReference>
<keyword evidence="6" id="KW-0411">Iron-sulfur</keyword>
<dbReference type="InterPro" id="IPR013783">
    <property type="entry name" value="Ig-like_fold"/>
</dbReference>
<dbReference type="NCBIfam" id="TIGR02745">
    <property type="entry name" value="ccoG_rdxA_fixG"/>
    <property type="match status" value="1"/>
</dbReference>
<dbReference type="InterPro" id="IPR014116">
    <property type="entry name" value="Cyt_c_oxidase_cbb3_FixG"/>
</dbReference>
<feature type="domain" description="4Fe-4S ferredoxin-type" evidence="8">
    <location>
        <begin position="275"/>
        <end position="303"/>
    </location>
</feature>
<keyword evidence="7" id="KW-0472">Membrane</keyword>
<keyword evidence="7" id="KW-1133">Transmembrane helix</keyword>
<dbReference type="InterPro" id="IPR051684">
    <property type="entry name" value="Electron_Trans/Redox"/>
</dbReference>
<dbReference type="OrthoDB" id="9811700at2"/>
<dbReference type="PROSITE" id="PS00198">
    <property type="entry name" value="4FE4S_FER_1"/>
    <property type="match status" value="1"/>
</dbReference>
<dbReference type="RefSeq" id="WP_084015775.1">
    <property type="nucleotide sequence ID" value="NZ_FWXS01000001.1"/>
</dbReference>
<dbReference type="Pfam" id="PF13746">
    <property type="entry name" value="Fer4_18"/>
    <property type="match status" value="1"/>
</dbReference>
<keyword evidence="7" id="KW-0812">Transmembrane</keyword>
<keyword evidence="2" id="KW-0004">4Fe-4S</keyword>
<dbReference type="AlphaFoldDB" id="A0A1W1YIQ4"/>
<reference evidence="9 10" key="1">
    <citation type="submission" date="2017-04" db="EMBL/GenBank/DDBJ databases">
        <authorList>
            <person name="Afonso C.L."/>
            <person name="Miller P.J."/>
            <person name="Scott M.A."/>
            <person name="Spackman E."/>
            <person name="Goraichik I."/>
            <person name="Dimitrov K.M."/>
            <person name="Suarez D.L."/>
            <person name="Swayne D.E."/>
        </authorList>
    </citation>
    <scope>NUCLEOTIDE SEQUENCE [LARGE SCALE GENOMIC DNA]</scope>
    <source>
        <strain evidence="9 10">CGMCC 1.12708</strain>
    </source>
</reference>
<dbReference type="PANTHER" id="PTHR30176:SF3">
    <property type="entry name" value="FERREDOXIN-TYPE PROTEIN NAPH"/>
    <property type="match status" value="1"/>
</dbReference>
<evidence type="ECO:0000313" key="9">
    <source>
        <dbReference type="EMBL" id="SMC36004.1"/>
    </source>
</evidence>